<dbReference type="AlphaFoldDB" id="B8HNB5"/>
<dbReference type="Pfam" id="PF01973">
    <property type="entry name" value="MptE-like"/>
    <property type="match status" value="1"/>
</dbReference>
<evidence type="ECO:0000313" key="2">
    <source>
        <dbReference type="EMBL" id="ACL47242.1"/>
    </source>
</evidence>
<gene>
    <name evidence="2" type="ordered locus">Cyan7425_4943</name>
</gene>
<organism evidence="2">
    <name type="scientific">Cyanothece sp. (strain PCC 7425 / ATCC 29141)</name>
    <dbReference type="NCBI Taxonomy" id="395961"/>
    <lineage>
        <taxon>Bacteria</taxon>
        <taxon>Bacillati</taxon>
        <taxon>Cyanobacteriota</taxon>
        <taxon>Cyanophyceae</taxon>
        <taxon>Gomontiellales</taxon>
        <taxon>Cyanothecaceae</taxon>
        <taxon>Cyanothece</taxon>
    </lineage>
</organism>
<dbReference type="HOGENOM" id="CLU_989820_0_0_3"/>
<accession>B8HNB5</accession>
<evidence type="ECO:0000259" key="1">
    <source>
        <dbReference type="Pfam" id="PF01973"/>
    </source>
</evidence>
<protein>
    <recommendedName>
        <fullName evidence="1">6-hydroxymethylpterin diphosphokinase MptE-like domain-containing protein</fullName>
    </recommendedName>
</protein>
<dbReference type="InterPro" id="IPR002826">
    <property type="entry name" value="MptE-like"/>
</dbReference>
<dbReference type="eggNOG" id="COG2604">
    <property type="taxonomic scope" value="Bacteria"/>
</dbReference>
<dbReference type="STRING" id="395961.Cyan7425_4943"/>
<proteinExistence type="predicted"/>
<sequence length="298" mass="35095">MQQFLKSVAYWTLPPGVQDSLKGMYRLSSAGNHNSSTTAEVDLIARNNAQFRDIHKGERCFILATGPSINQQDLSVLKNELCIAVSHFFLHQDIKVINPKYHVLAPYHPPFNFETIKTVFEGFIKNYSDEMIYFFGHSPYEYSVFNFLKQSSFYRLKNTHFINYIDGKVLDEDNYTDDEVWDISRAPFKIRTVIYSAIQLALYMGCREIYLIGCDHDYLNDTSRVTNHHFYKEEDGVSDAQHLSSFTTERWFEEYYLRWKHYRLMREYARLKNCKIINATHGGMLDVFPRVELTKIFT</sequence>
<dbReference type="Gene3D" id="3.90.1480.10">
    <property type="entry name" value="Alpha-2,3-sialyltransferase"/>
    <property type="match status" value="1"/>
</dbReference>
<name>B8HNB5_CYAP4</name>
<reference evidence="2" key="1">
    <citation type="submission" date="2009-01" db="EMBL/GenBank/DDBJ databases">
        <title>Complete sequence of chromosome Cyanothece sp. PCC 7425.</title>
        <authorList>
            <consortium name="US DOE Joint Genome Institute"/>
            <person name="Lucas S."/>
            <person name="Copeland A."/>
            <person name="Lapidus A."/>
            <person name="Glavina del Rio T."/>
            <person name="Dalin E."/>
            <person name="Tice H."/>
            <person name="Bruce D."/>
            <person name="Goodwin L."/>
            <person name="Pitluck S."/>
            <person name="Sims D."/>
            <person name="Meineke L."/>
            <person name="Brettin T."/>
            <person name="Detter J.C."/>
            <person name="Han C."/>
            <person name="Larimer F."/>
            <person name="Land M."/>
            <person name="Hauser L."/>
            <person name="Kyrpides N."/>
            <person name="Ovchinnikova G."/>
            <person name="Liberton M."/>
            <person name="Stoeckel J."/>
            <person name="Banerjee A."/>
            <person name="Singh A."/>
            <person name="Page L."/>
            <person name="Sato H."/>
            <person name="Zhao L."/>
            <person name="Sherman L."/>
            <person name="Pakrasi H."/>
            <person name="Richardson P."/>
        </authorList>
    </citation>
    <scope>NUCLEOTIDE SEQUENCE</scope>
    <source>
        <strain evidence="2">PCC 7425</strain>
    </source>
</reference>
<dbReference type="OrthoDB" id="344900at2"/>
<dbReference type="KEGG" id="cyn:Cyan7425_4943"/>
<dbReference type="EMBL" id="CP001344">
    <property type="protein sequence ID" value="ACL47242.1"/>
    <property type="molecule type" value="Genomic_DNA"/>
</dbReference>
<feature type="domain" description="6-hydroxymethylpterin diphosphokinase MptE-like" evidence="1">
    <location>
        <begin position="50"/>
        <end position="220"/>
    </location>
</feature>